<feature type="transmembrane region" description="Helical" evidence="5">
    <location>
        <begin position="210"/>
        <end position="229"/>
    </location>
</feature>
<reference evidence="6 7" key="1">
    <citation type="submission" date="2019-08" db="EMBL/GenBank/DDBJ databases">
        <title>Amphibian skin-associated Pigmentiphaga: genome sequence and occurrence across geography and hosts.</title>
        <authorList>
            <person name="Bletz M.C."/>
            <person name="Bunk B."/>
            <person name="Sproeer C."/>
            <person name="Biwer P."/>
            <person name="Reiter S."/>
            <person name="Rabemananjara F.C.E."/>
            <person name="Schulz S."/>
            <person name="Overmann J."/>
            <person name="Vences M."/>
        </authorList>
    </citation>
    <scope>NUCLEOTIDE SEQUENCE [LARGE SCALE GENOMIC DNA]</scope>
    <source>
        <strain evidence="6 7">Mada1488</strain>
    </source>
</reference>
<dbReference type="PANTHER" id="PTHR30249:SF0">
    <property type="entry name" value="PLASTIDAL GLYCOLATE_GLYCERATE TRANSLOCATOR 1, CHLOROPLASTIC"/>
    <property type="match status" value="1"/>
</dbReference>
<keyword evidence="3 5" id="KW-1133">Transmembrane helix</keyword>
<dbReference type="PANTHER" id="PTHR30249">
    <property type="entry name" value="PUTATIVE SEROTONIN TRANSPORTER"/>
    <property type="match status" value="1"/>
</dbReference>
<dbReference type="KEGG" id="pacr:FXN63_05700"/>
<evidence type="ECO:0000313" key="7">
    <source>
        <dbReference type="Proteomes" id="UP000325161"/>
    </source>
</evidence>
<evidence type="ECO:0000256" key="4">
    <source>
        <dbReference type="ARBA" id="ARBA00023136"/>
    </source>
</evidence>
<dbReference type="InterPro" id="IPR007300">
    <property type="entry name" value="CidB/LrgB"/>
</dbReference>
<keyword evidence="2 5" id="KW-0812">Transmembrane</keyword>
<evidence type="ECO:0000256" key="2">
    <source>
        <dbReference type="ARBA" id="ARBA00022692"/>
    </source>
</evidence>
<evidence type="ECO:0000313" key="6">
    <source>
        <dbReference type="EMBL" id="QEI05393.1"/>
    </source>
</evidence>
<evidence type="ECO:0000256" key="1">
    <source>
        <dbReference type="ARBA" id="ARBA00004141"/>
    </source>
</evidence>
<feature type="transmembrane region" description="Helical" evidence="5">
    <location>
        <begin position="40"/>
        <end position="60"/>
    </location>
</feature>
<gene>
    <name evidence="6" type="ORF">FXN63_05700</name>
</gene>
<dbReference type="OrthoDB" id="9811701at2"/>
<name>A0A5C0AVL4_9BURK</name>
<feature type="transmembrane region" description="Helical" evidence="5">
    <location>
        <begin position="72"/>
        <end position="91"/>
    </location>
</feature>
<keyword evidence="4 5" id="KW-0472">Membrane</keyword>
<protein>
    <submittedName>
        <fullName evidence="6">LrgB family protein</fullName>
    </submittedName>
</protein>
<feature type="transmembrane region" description="Helical" evidence="5">
    <location>
        <begin position="98"/>
        <end position="123"/>
    </location>
</feature>
<organism evidence="6 7">
    <name type="scientific">Pigmentiphaga aceris</name>
    <dbReference type="NCBI Taxonomy" id="1940612"/>
    <lineage>
        <taxon>Bacteria</taxon>
        <taxon>Pseudomonadati</taxon>
        <taxon>Pseudomonadota</taxon>
        <taxon>Betaproteobacteria</taxon>
        <taxon>Burkholderiales</taxon>
        <taxon>Alcaligenaceae</taxon>
        <taxon>Pigmentiphaga</taxon>
    </lineage>
</organism>
<feature type="transmembrane region" description="Helical" evidence="5">
    <location>
        <begin position="6"/>
        <end position="28"/>
    </location>
</feature>
<feature type="transmembrane region" description="Helical" evidence="5">
    <location>
        <begin position="150"/>
        <end position="172"/>
    </location>
</feature>
<comment type="subcellular location">
    <subcellularLocation>
        <location evidence="1">Membrane</location>
        <topology evidence="1">Multi-pass membrane protein</topology>
    </subcellularLocation>
</comment>
<dbReference type="GO" id="GO:0016020">
    <property type="term" value="C:membrane"/>
    <property type="evidence" value="ECO:0007669"/>
    <property type="project" value="UniProtKB-SubCell"/>
</dbReference>
<evidence type="ECO:0000256" key="3">
    <source>
        <dbReference type="ARBA" id="ARBA00022989"/>
    </source>
</evidence>
<dbReference type="Proteomes" id="UP000325161">
    <property type="component" value="Chromosome"/>
</dbReference>
<dbReference type="RefSeq" id="WP_148813572.1">
    <property type="nucleotide sequence ID" value="NZ_CP043046.1"/>
</dbReference>
<dbReference type="EMBL" id="CP043046">
    <property type="protein sequence ID" value="QEI05393.1"/>
    <property type="molecule type" value="Genomic_DNA"/>
</dbReference>
<dbReference type="AlphaFoldDB" id="A0A5C0AVL4"/>
<evidence type="ECO:0000256" key="5">
    <source>
        <dbReference type="SAM" id="Phobius"/>
    </source>
</evidence>
<accession>A0A5C0AVL4</accession>
<dbReference type="Pfam" id="PF04172">
    <property type="entry name" value="LrgB"/>
    <property type="match status" value="1"/>
</dbReference>
<keyword evidence="7" id="KW-1185">Reference proteome</keyword>
<sequence>MSEFIPSLGAIWSAVLAIGLTAVVYLAARAVYRKARYAPVLIPVLTGSAVVVAVLMLSGTPYPDYFEATGPLRLFLGPAIVALAVPLYGQLPRLRKMWLPLCVAVLVGSVVAIVSGVVLAGMFGASREMMLSLAPKSATMPIAMIAAERIGGVASLAGVSVAVTGILVLIFANPLLNLLRVRDPIVRAFALGTAAHALGTARSLQVSEAAGAFAAMAMGLNGILTALLLPMLAHAMHVMGVG</sequence>
<proteinExistence type="predicted"/>